<evidence type="ECO:0000256" key="2">
    <source>
        <dbReference type="ARBA" id="ARBA00022723"/>
    </source>
</evidence>
<keyword evidence="4 6" id="KW-0460">Magnesium</keyword>
<protein>
    <recommendedName>
        <fullName evidence="6">Carbohydrate deacetylase</fullName>
        <ecNumber evidence="6">3.5.1.-</ecNumber>
    </recommendedName>
</protein>
<dbReference type="EC" id="3.5.1.-" evidence="6"/>
<dbReference type="EMBL" id="JAFBFI010000005">
    <property type="protein sequence ID" value="MBM7692027.1"/>
    <property type="molecule type" value="Genomic_DNA"/>
</dbReference>
<dbReference type="CDD" id="cd10803">
    <property type="entry name" value="YdjC_EF3048_like"/>
    <property type="match status" value="1"/>
</dbReference>
<dbReference type="RefSeq" id="WP_204540733.1">
    <property type="nucleotide sequence ID" value="NZ_JAFBFI010000005.1"/>
</dbReference>
<dbReference type="Proteomes" id="UP000823486">
    <property type="component" value="Unassembled WGS sequence"/>
</dbReference>
<dbReference type="NCBIfam" id="NF002559">
    <property type="entry name" value="PRK02134.1"/>
    <property type="match status" value="1"/>
</dbReference>
<comment type="cofactor">
    <cofactor evidence="1 6">
        <name>Mg(2+)</name>
        <dbReference type="ChEBI" id="CHEBI:18420"/>
    </cofactor>
</comment>
<evidence type="ECO:0000256" key="3">
    <source>
        <dbReference type="ARBA" id="ARBA00022801"/>
    </source>
</evidence>
<comment type="similarity">
    <text evidence="6">Belongs to the YdjC deacetylase family.</text>
</comment>
<comment type="caution">
    <text evidence="7">The sequence shown here is derived from an EMBL/GenBank/DDBJ whole genome shotgun (WGS) entry which is preliminary data.</text>
</comment>
<reference evidence="7 8" key="1">
    <citation type="submission" date="2021-01" db="EMBL/GenBank/DDBJ databases">
        <title>Genomic Encyclopedia of Type Strains, Phase IV (KMG-IV): sequencing the most valuable type-strain genomes for metagenomic binning, comparative biology and taxonomic classification.</title>
        <authorList>
            <person name="Goeker M."/>
        </authorList>
    </citation>
    <scope>NUCLEOTIDE SEQUENCE [LARGE SCALE GENOMIC DNA]</scope>
    <source>
        <strain evidence="7 8">DSM 105482</strain>
    </source>
</reference>
<comment type="subunit">
    <text evidence="6">Homodimer.</text>
</comment>
<evidence type="ECO:0000313" key="7">
    <source>
        <dbReference type="EMBL" id="MBM7692027.1"/>
    </source>
</evidence>
<dbReference type="HAMAP" id="MF_01246">
    <property type="entry name" value="COD"/>
    <property type="match status" value="1"/>
</dbReference>
<dbReference type="GO" id="GO:0036311">
    <property type="term" value="F:chitin disaccharide deacetylase activity"/>
    <property type="evidence" value="ECO:0007669"/>
    <property type="project" value="UniProtKB-EC"/>
</dbReference>
<keyword evidence="2 6" id="KW-0479">Metal-binding</keyword>
<proteinExistence type="inferred from homology"/>
<dbReference type="InterPro" id="IPR022948">
    <property type="entry name" value="COD_ChbG_bac"/>
</dbReference>
<dbReference type="InterPro" id="IPR011330">
    <property type="entry name" value="Glyco_hydro/deAcase_b/a-brl"/>
</dbReference>
<name>A0ABS2QFU0_9BACI</name>
<keyword evidence="5 6" id="KW-0119">Carbohydrate metabolism</keyword>
<gene>
    <name evidence="7" type="ORF">JOC77_001454</name>
</gene>
<evidence type="ECO:0000256" key="1">
    <source>
        <dbReference type="ARBA" id="ARBA00001946"/>
    </source>
</evidence>
<evidence type="ECO:0000256" key="4">
    <source>
        <dbReference type="ARBA" id="ARBA00022842"/>
    </source>
</evidence>
<dbReference type="PANTHER" id="PTHR31609:SF1">
    <property type="entry name" value="CARBOHYDRATE DEACETYLASE"/>
    <property type="match status" value="1"/>
</dbReference>
<keyword evidence="8" id="KW-1185">Reference proteome</keyword>
<accession>A0ABS2QFU0</accession>
<feature type="binding site" evidence="6">
    <location>
        <position position="60"/>
    </location>
    <ligand>
        <name>Mg(2+)</name>
        <dbReference type="ChEBI" id="CHEBI:18420"/>
    </ligand>
</feature>
<dbReference type="PANTHER" id="PTHR31609">
    <property type="entry name" value="YDJC DEACETYLASE FAMILY MEMBER"/>
    <property type="match status" value="1"/>
</dbReference>
<evidence type="ECO:0000256" key="5">
    <source>
        <dbReference type="ARBA" id="ARBA00023277"/>
    </source>
</evidence>
<comment type="function">
    <text evidence="6">Probably catalyzes the deacetylation of acetylated carbohydrates an important step in the degradation of oligosaccharides.</text>
</comment>
<organism evidence="7 8">
    <name type="scientific">Peribacillus deserti</name>
    <dbReference type="NCBI Taxonomy" id="673318"/>
    <lineage>
        <taxon>Bacteria</taxon>
        <taxon>Bacillati</taxon>
        <taxon>Bacillota</taxon>
        <taxon>Bacilli</taxon>
        <taxon>Bacillales</taxon>
        <taxon>Bacillaceae</taxon>
        <taxon>Peribacillus</taxon>
    </lineage>
</organism>
<dbReference type="Gene3D" id="3.20.20.370">
    <property type="entry name" value="Glycoside hydrolase/deacetylase"/>
    <property type="match status" value="1"/>
</dbReference>
<dbReference type="SUPFAM" id="SSF88713">
    <property type="entry name" value="Glycoside hydrolase/deacetylase"/>
    <property type="match status" value="1"/>
</dbReference>
<sequence>MINLLINADDFGFSQGVNHGIIDCHKYGIVNSATMMMNMAGTEHAIELAKQNPRLKVGIHLVLTCGRPLLQDVPSLVDDYGNFNSLANLAKAVDISLDELEREWTAQVERFLASGLKPTHLDSHHHVHTMDQLLPVIQKLSNKYDLPVRVNGNKLLEGVKPLTDLSLFDFYGESVSSDYFLHLHDRLEEGKTVEIMCHPAYLDTNLLKGSSYTHTRLKELEILTSVQLPGELVLL</sequence>
<keyword evidence="3 6" id="KW-0378">Hydrolase</keyword>
<dbReference type="InterPro" id="IPR006879">
    <property type="entry name" value="YdjC-like"/>
</dbReference>
<dbReference type="Pfam" id="PF04794">
    <property type="entry name" value="YdjC"/>
    <property type="match status" value="1"/>
</dbReference>
<evidence type="ECO:0000256" key="6">
    <source>
        <dbReference type="HAMAP-Rule" id="MF_01246"/>
    </source>
</evidence>
<evidence type="ECO:0000313" key="8">
    <source>
        <dbReference type="Proteomes" id="UP000823486"/>
    </source>
</evidence>
<feature type="binding site" evidence="6">
    <location>
        <position position="124"/>
    </location>
    <ligand>
        <name>Mg(2+)</name>
        <dbReference type="ChEBI" id="CHEBI:18420"/>
    </ligand>
</feature>